<accession>A0A8B8F4Y8</accession>
<sequence length="290" mass="33895">EALLAKTIGPQLKNVLDEVVKMVNFIKMRPLKTRLFSLLCEAMESQFTKLILHTEVRWLSRGKVLSRVHELKNELIVFFTLENVPEFCELLTNEKWLEKLSYLADIFSHLNQINSSMQGPNENILASCSKLFTLKDKLKIWKKRVQKNQFDMSPSLSVTEESSEVMTFIMEHLTALEESIDEYFPNLDISKYDWINDPFDKNICLTEFSLEEEEELVENIHAEIGKKVLKILLQFSTSYLCEQGFSTLVNIKSNKRMKMEFIEEEMRVCLSTIRPQIKDLCKKKQAQVSH</sequence>
<organism evidence="1 2">
    <name type="scientific">Sipha flava</name>
    <name type="common">yellow sugarcane aphid</name>
    <dbReference type="NCBI Taxonomy" id="143950"/>
    <lineage>
        <taxon>Eukaryota</taxon>
        <taxon>Metazoa</taxon>
        <taxon>Ecdysozoa</taxon>
        <taxon>Arthropoda</taxon>
        <taxon>Hexapoda</taxon>
        <taxon>Insecta</taxon>
        <taxon>Pterygota</taxon>
        <taxon>Neoptera</taxon>
        <taxon>Paraneoptera</taxon>
        <taxon>Hemiptera</taxon>
        <taxon>Sternorrhyncha</taxon>
        <taxon>Aphidomorpha</taxon>
        <taxon>Aphidoidea</taxon>
        <taxon>Aphididae</taxon>
        <taxon>Sipha</taxon>
    </lineage>
</organism>
<evidence type="ECO:0000313" key="2">
    <source>
        <dbReference type="RefSeq" id="XP_025405387.1"/>
    </source>
</evidence>
<dbReference type="Proteomes" id="UP000694846">
    <property type="component" value="Unplaced"/>
</dbReference>
<dbReference type="PANTHER" id="PTHR45913">
    <property type="entry name" value="EPM2A-INTERACTING PROTEIN 1"/>
    <property type="match status" value="1"/>
</dbReference>
<name>A0A8B8F4Y8_9HEMI</name>
<keyword evidence="1" id="KW-1185">Reference proteome</keyword>
<evidence type="ECO:0000313" key="1">
    <source>
        <dbReference type="Proteomes" id="UP000694846"/>
    </source>
</evidence>
<proteinExistence type="predicted"/>
<reference evidence="2" key="1">
    <citation type="submission" date="2025-08" db="UniProtKB">
        <authorList>
            <consortium name="RefSeq"/>
        </authorList>
    </citation>
    <scope>IDENTIFICATION</scope>
    <source>
        <tissue evidence="2">Whole body</tissue>
    </source>
</reference>
<dbReference type="RefSeq" id="XP_025405387.1">
    <property type="nucleotide sequence ID" value="XM_025549602.1"/>
</dbReference>
<dbReference type="AlphaFoldDB" id="A0A8B8F4Y8"/>
<dbReference type="OrthoDB" id="10062525at2759"/>
<protein>
    <submittedName>
        <fullName evidence="2">Zinc finger BED domain-containing protein 5-like</fullName>
    </submittedName>
</protein>
<gene>
    <name evidence="2" type="primary">LOC112679713</name>
</gene>
<dbReference type="PANTHER" id="PTHR45913:SF19">
    <property type="entry name" value="LOW QUALITY PROTEIN: ZINC FINGER BED DOMAIN-CONTAINING PROTEIN 5-LIKE"/>
    <property type="match status" value="1"/>
</dbReference>
<feature type="non-terminal residue" evidence="2">
    <location>
        <position position="1"/>
    </location>
</feature>
<dbReference type="GeneID" id="112679713"/>